<accession>A0A9W6SBK7</accession>
<dbReference type="EMBL" id="BSTK01000017">
    <property type="protein sequence ID" value="GLY90599.1"/>
    <property type="molecule type" value="Genomic_DNA"/>
</dbReference>
<organism evidence="1 2">
    <name type="scientific">Actinoallomurus iriomotensis</name>
    <dbReference type="NCBI Taxonomy" id="478107"/>
    <lineage>
        <taxon>Bacteria</taxon>
        <taxon>Bacillati</taxon>
        <taxon>Actinomycetota</taxon>
        <taxon>Actinomycetes</taxon>
        <taxon>Streptosporangiales</taxon>
        <taxon>Thermomonosporaceae</taxon>
        <taxon>Actinoallomurus</taxon>
    </lineage>
</organism>
<comment type="caution">
    <text evidence="1">The sequence shown here is derived from an EMBL/GenBank/DDBJ whole genome shotgun (WGS) entry which is preliminary data.</text>
</comment>
<sequence length="101" mass="11038">MLIQRGLLCRGWSPGGSFAPFDQVAAFDGPDASVRLKMLVVRNEKGSLPANLADLIYRGQHLRADDRNLLTVTPPEVQRLTGFPVAATPVTNDPNTVVRLR</sequence>
<reference evidence="1" key="1">
    <citation type="submission" date="2023-03" db="EMBL/GenBank/DDBJ databases">
        <title>Actinoallomurus iriomotensis NBRC 103684.</title>
        <authorList>
            <person name="Ichikawa N."/>
            <person name="Sato H."/>
            <person name="Tonouchi N."/>
        </authorList>
    </citation>
    <scope>NUCLEOTIDE SEQUENCE</scope>
    <source>
        <strain evidence="1">NBRC 103684</strain>
    </source>
</reference>
<dbReference type="AlphaFoldDB" id="A0A9W6SBK7"/>
<name>A0A9W6SBK7_9ACTN</name>
<proteinExistence type="predicted"/>
<evidence type="ECO:0000313" key="1">
    <source>
        <dbReference type="EMBL" id="GLY90599.1"/>
    </source>
</evidence>
<gene>
    <name evidence="1" type="ORF">Airi02_085280</name>
</gene>
<keyword evidence="2" id="KW-1185">Reference proteome</keyword>
<dbReference type="Proteomes" id="UP001165074">
    <property type="component" value="Unassembled WGS sequence"/>
</dbReference>
<protein>
    <submittedName>
        <fullName evidence="1">Uncharacterized protein</fullName>
    </submittedName>
</protein>
<evidence type="ECO:0000313" key="2">
    <source>
        <dbReference type="Proteomes" id="UP001165074"/>
    </source>
</evidence>